<accession>A0AAD8KPJ2</accession>
<protein>
    <submittedName>
        <fullName evidence="1">Uncharacterized protein</fullName>
    </submittedName>
</protein>
<name>A0AAD8KPJ2_TARER</name>
<dbReference type="EMBL" id="JAUHHV010000004">
    <property type="protein sequence ID" value="KAK1426613.1"/>
    <property type="molecule type" value="Genomic_DNA"/>
</dbReference>
<proteinExistence type="predicted"/>
<sequence length="123" mass="14184">MGNRNRISRWCGLGEVTWSGDQSALQWRLNGPNYIDGDHIILSTEVNNLLQLTCKLATMYLLYISDIVLFRFDANQASQSLCTMTPSLKGLLKMPQIPCMHLFKKLPYFGLLRYNQWLETLLL</sequence>
<organism evidence="1 2">
    <name type="scientific">Tagetes erecta</name>
    <name type="common">African marigold</name>
    <dbReference type="NCBI Taxonomy" id="13708"/>
    <lineage>
        <taxon>Eukaryota</taxon>
        <taxon>Viridiplantae</taxon>
        <taxon>Streptophyta</taxon>
        <taxon>Embryophyta</taxon>
        <taxon>Tracheophyta</taxon>
        <taxon>Spermatophyta</taxon>
        <taxon>Magnoliopsida</taxon>
        <taxon>eudicotyledons</taxon>
        <taxon>Gunneridae</taxon>
        <taxon>Pentapetalae</taxon>
        <taxon>asterids</taxon>
        <taxon>campanulids</taxon>
        <taxon>Asterales</taxon>
        <taxon>Asteraceae</taxon>
        <taxon>Asteroideae</taxon>
        <taxon>Heliantheae alliance</taxon>
        <taxon>Tageteae</taxon>
        <taxon>Tagetes</taxon>
    </lineage>
</organism>
<gene>
    <name evidence="1" type="ORF">QVD17_15289</name>
</gene>
<reference evidence="1" key="1">
    <citation type="journal article" date="2023" name="bioRxiv">
        <title>Improved chromosome-level genome assembly for marigold (Tagetes erecta).</title>
        <authorList>
            <person name="Jiang F."/>
            <person name="Yuan L."/>
            <person name="Wang S."/>
            <person name="Wang H."/>
            <person name="Xu D."/>
            <person name="Wang A."/>
            <person name="Fan W."/>
        </authorList>
    </citation>
    <scope>NUCLEOTIDE SEQUENCE</scope>
    <source>
        <strain evidence="1">WSJ</strain>
        <tissue evidence="1">Leaf</tissue>
    </source>
</reference>
<evidence type="ECO:0000313" key="1">
    <source>
        <dbReference type="EMBL" id="KAK1426613.1"/>
    </source>
</evidence>
<dbReference type="AlphaFoldDB" id="A0AAD8KPJ2"/>
<keyword evidence="2" id="KW-1185">Reference proteome</keyword>
<comment type="caution">
    <text evidence="1">The sequence shown here is derived from an EMBL/GenBank/DDBJ whole genome shotgun (WGS) entry which is preliminary data.</text>
</comment>
<evidence type="ECO:0000313" key="2">
    <source>
        <dbReference type="Proteomes" id="UP001229421"/>
    </source>
</evidence>
<dbReference type="Proteomes" id="UP001229421">
    <property type="component" value="Unassembled WGS sequence"/>
</dbReference>